<keyword evidence="6 8" id="KW-0472">Membrane</keyword>
<comment type="subcellular location">
    <subcellularLocation>
        <location evidence="1 8">Cell outer membrane</location>
        <topology evidence="1 8">Multi-pass membrane protein</topology>
    </subcellularLocation>
</comment>
<dbReference type="InterPro" id="IPR012910">
    <property type="entry name" value="Plug_dom"/>
</dbReference>
<accession>A0A6I4V1X0</accession>
<dbReference type="AlphaFoldDB" id="A0A6I4V1X0"/>
<keyword evidence="4 8" id="KW-0812">Transmembrane</keyword>
<comment type="caution">
    <text evidence="12">The sequence shown here is derived from an EMBL/GenBank/DDBJ whole genome shotgun (WGS) entry which is preliminary data.</text>
</comment>
<dbReference type="InterPro" id="IPR037066">
    <property type="entry name" value="Plug_dom_sf"/>
</dbReference>
<keyword evidence="5 9" id="KW-0798">TonB box</keyword>
<dbReference type="EMBL" id="WTYP01000001">
    <property type="protein sequence ID" value="MXP47261.1"/>
    <property type="molecule type" value="Genomic_DNA"/>
</dbReference>
<feature type="domain" description="TonB-dependent receptor plug" evidence="11">
    <location>
        <begin position="107"/>
        <end position="217"/>
    </location>
</feature>
<dbReference type="PROSITE" id="PS52016">
    <property type="entry name" value="TONB_DEPENDENT_REC_3"/>
    <property type="match status" value="1"/>
</dbReference>
<evidence type="ECO:0000256" key="2">
    <source>
        <dbReference type="ARBA" id="ARBA00022448"/>
    </source>
</evidence>
<evidence type="ECO:0000259" key="10">
    <source>
        <dbReference type="Pfam" id="PF00593"/>
    </source>
</evidence>
<protein>
    <submittedName>
        <fullName evidence="12">TonB-dependent receptor</fullName>
    </submittedName>
</protein>
<dbReference type="PANTHER" id="PTHR47234">
    <property type="match status" value="1"/>
</dbReference>
<keyword evidence="2 8" id="KW-0813">Transport</keyword>
<proteinExistence type="inferred from homology"/>
<dbReference type="InterPro" id="IPR036942">
    <property type="entry name" value="Beta-barrel_TonB_sf"/>
</dbReference>
<evidence type="ECO:0000256" key="3">
    <source>
        <dbReference type="ARBA" id="ARBA00022452"/>
    </source>
</evidence>
<evidence type="ECO:0000256" key="6">
    <source>
        <dbReference type="ARBA" id="ARBA00023136"/>
    </source>
</evidence>
<evidence type="ECO:0000256" key="8">
    <source>
        <dbReference type="PROSITE-ProRule" id="PRU01360"/>
    </source>
</evidence>
<dbReference type="PANTHER" id="PTHR47234:SF2">
    <property type="entry name" value="TONB-DEPENDENT RECEPTOR"/>
    <property type="match status" value="1"/>
</dbReference>
<dbReference type="Pfam" id="PF07715">
    <property type="entry name" value="Plug"/>
    <property type="match status" value="1"/>
</dbReference>
<feature type="domain" description="TonB-dependent receptor-like beta-barrel" evidence="10">
    <location>
        <begin position="508"/>
        <end position="1024"/>
    </location>
</feature>
<evidence type="ECO:0000256" key="5">
    <source>
        <dbReference type="ARBA" id="ARBA00023077"/>
    </source>
</evidence>
<dbReference type="InterPro" id="IPR000531">
    <property type="entry name" value="Beta-barrel_TonB"/>
</dbReference>
<dbReference type="SUPFAM" id="SSF56935">
    <property type="entry name" value="Porins"/>
    <property type="match status" value="1"/>
</dbReference>
<keyword evidence="12" id="KW-0675">Receptor</keyword>
<keyword evidence="13" id="KW-1185">Reference proteome</keyword>
<dbReference type="InterPro" id="IPR039426">
    <property type="entry name" value="TonB-dep_rcpt-like"/>
</dbReference>
<evidence type="ECO:0000259" key="11">
    <source>
        <dbReference type="Pfam" id="PF07715"/>
    </source>
</evidence>
<gene>
    <name evidence="12" type="ORF">GRI43_07635</name>
</gene>
<sequence>MATNALHLPLWIGQEALSVEGASCVTNTGIRDLKVFARRNFPRGNFRYKDRINMKMQSKLKLASAPLALGVALTAVPAMAQDADTDEGAGNQPIVVTGSRIVRPEVESVSPVTTVGQAAIDQTGTVRVEDIINDLPQTVAGQSAFLSNGASGTATVNLRGLGSNRTLVLVDGRRLPAGDPFATAPDLNQIPSQLIERVEVVTGGASSVYGADAVAGVVNFIMDRDFEGFSLEGQMSFYQAGNNNDEIRDLLRRTNNAVPAESQANGFTYDVNATFGASFDDGRGHVTAYLGYREIEEIVQADYDESACALSFSAGDPTGFTCAGSSTTPNGTFFVTRGGANTPIDTRPTIDDPDNPGTLITNPSFGDQILADLPFGNVLTLNESGPGNTFRRSAAFSGTGADTYNYAPTNYYQRPDTRWTAGFFADYEVSESFKPYAEFQFMDDRSVAQIAFSGTFFNGPGTLSCGSSLLSAQQADSLGCGTLTDGSIDPDDTVGILIGKRLVEGFPRQNDLRHTSYRGVIGAKGQISDDWSYDVYALRANTIYQNVYLNDLSVTRINAAIAGCPGTGEPAGCVPLDVFQVGGVTREQFDYIAVNALSNADLETRVVSGYVTGPLGDVTGAGDIQVVLGAEYREEAYDLRVDENFALGNLSGQGGPTAPVSGSFDVKEVFAEIVVPLVRDSFLYDFSIEGGFRYSDYSTSGSSETYKVGVNLAPTDFLKFRGVYSKAVRSPNAVNLFAPQTIGLFGGTDPCAGSDPDATQAQCANTGVTAAQYGNVPDNPAGQYNQFGGGNPNLDVEKADTWTAGFVFEGDSLGLRGFALSVDYFNIEVDGTIGGIGAQTILNQCIDTGSDTFCDLIVRNAGTGDLWVGSDAVDGYVINTTQNIGGLKTEGFDINAGFDFPVTDTGSAYLDYAGTYTTAYELQSLPTLDFYDCIGYYGSTCGQPFPEYSHIARLGYRSEDGFSVNLSWRFFGGVEADVLSSDPQLSGASQGVEELDTIDSYSWFDLSGTVRVLDTLTLTAGVNNMFDKKPPLVGSAYSPSNGNTYPGIYDPVGRNIFVRAALDF</sequence>
<dbReference type="Gene3D" id="2.170.130.10">
    <property type="entry name" value="TonB-dependent receptor, plug domain"/>
    <property type="match status" value="1"/>
</dbReference>
<name>A0A6I4V1X0_9SPHN</name>
<evidence type="ECO:0000256" key="4">
    <source>
        <dbReference type="ARBA" id="ARBA00022692"/>
    </source>
</evidence>
<dbReference type="Gene3D" id="2.40.170.20">
    <property type="entry name" value="TonB-dependent receptor, beta-barrel domain"/>
    <property type="match status" value="1"/>
</dbReference>
<dbReference type="Proteomes" id="UP000471435">
    <property type="component" value="Unassembled WGS sequence"/>
</dbReference>
<evidence type="ECO:0000256" key="1">
    <source>
        <dbReference type="ARBA" id="ARBA00004571"/>
    </source>
</evidence>
<evidence type="ECO:0000313" key="13">
    <source>
        <dbReference type="Proteomes" id="UP000471435"/>
    </source>
</evidence>
<evidence type="ECO:0000256" key="7">
    <source>
        <dbReference type="ARBA" id="ARBA00023237"/>
    </source>
</evidence>
<dbReference type="Pfam" id="PF00593">
    <property type="entry name" value="TonB_dep_Rec_b-barrel"/>
    <property type="match status" value="1"/>
</dbReference>
<comment type="similarity">
    <text evidence="8 9">Belongs to the TonB-dependent receptor family.</text>
</comment>
<organism evidence="12 13">
    <name type="scientific">Pontixanthobacter luteolus</name>
    <dbReference type="NCBI Taxonomy" id="295089"/>
    <lineage>
        <taxon>Bacteria</taxon>
        <taxon>Pseudomonadati</taxon>
        <taxon>Pseudomonadota</taxon>
        <taxon>Alphaproteobacteria</taxon>
        <taxon>Sphingomonadales</taxon>
        <taxon>Erythrobacteraceae</taxon>
        <taxon>Pontixanthobacter</taxon>
    </lineage>
</organism>
<evidence type="ECO:0000313" key="12">
    <source>
        <dbReference type="EMBL" id="MXP47261.1"/>
    </source>
</evidence>
<dbReference type="GO" id="GO:0009279">
    <property type="term" value="C:cell outer membrane"/>
    <property type="evidence" value="ECO:0007669"/>
    <property type="project" value="UniProtKB-SubCell"/>
</dbReference>
<evidence type="ECO:0000256" key="9">
    <source>
        <dbReference type="RuleBase" id="RU003357"/>
    </source>
</evidence>
<reference evidence="12 13" key="1">
    <citation type="submission" date="2019-12" db="EMBL/GenBank/DDBJ databases">
        <title>Genomic-based taxomic classification of the family Erythrobacteraceae.</title>
        <authorList>
            <person name="Xu L."/>
        </authorList>
    </citation>
    <scope>NUCLEOTIDE SEQUENCE [LARGE SCALE GENOMIC DNA]</scope>
    <source>
        <strain evidence="12 13">SW-109</strain>
    </source>
</reference>
<keyword evidence="7 8" id="KW-0998">Cell outer membrane</keyword>
<keyword evidence="3 8" id="KW-1134">Transmembrane beta strand</keyword>